<keyword evidence="3" id="KW-1185">Reference proteome</keyword>
<dbReference type="GO" id="GO:0016740">
    <property type="term" value="F:transferase activity"/>
    <property type="evidence" value="ECO:0007669"/>
    <property type="project" value="UniProtKB-KW"/>
</dbReference>
<name>A0A7S9E0C9_9ALTE</name>
<accession>A0A7S9E0C9</accession>
<keyword evidence="2" id="KW-0808">Transferase</keyword>
<organism evidence="2 3">
    <name type="scientific">Salinimonas marina</name>
    <dbReference type="NCBI Taxonomy" id="2785918"/>
    <lineage>
        <taxon>Bacteria</taxon>
        <taxon>Pseudomonadati</taxon>
        <taxon>Pseudomonadota</taxon>
        <taxon>Gammaproteobacteria</taxon>
        <taxon>Alteromonadales</taxon>
        <taxon>Alteromonadaceae</taxon>
        <taxon>Alteromonas/Salinimonas group</taxon>
        <taxon>Salinimonas</taxon>
    </lineage>
</organism>
<dbReference type="RefSeq" id="WP_195812065.1">
    <property type="nucleotide sequence ID" value="NZ_CP064795.1"/>
</dbReference>
<dbReference type="Pfam" id="PF10111">
    <property type="entry name" value="Glyco_tranf_2_2"/>
    <property type="match status" value="1"/>
</dbReference>
<dbReference type="KEGG" id="smaa:IT774_07775"/>
<sequence length="289" mass="32994">MKDNFSVVTIVKNRTQQLSNLIHNLEQASVPPSELVVVWMAPPSDNSLIQSPQFCIKHKFATSEELPLALARNRGFSACENERIVHLDVDCVCDPQLFEHMMQNWQDKIIYTTHIQPVNDMPEDATFDALQVRKDLFARRATDHTTGSQPFQSTVFALDKASFDAANGFDEHYHGFGIGDIDFATRCACVGTSTHRLDYVTFNQYRANYQYPINHLLDIVTNANLYKSKWGYYPATNWLSAFMRAGFINENYEYNGLCIKRMPTEEEIFQALHSDHPIEDAANLEKISA</sequence>
<proteinExistence type="predicted"/>
<evidence type="ECO:0000259" key="1">
    <source>
        <dbReference type="Pfam" id="PF10111"/>
    </source>
</evidence>
<dbReference type="SUPFAM" id="SSF53448">
    <property type="entry name" value="Nucleotide-diphospho-sugar transferases"/>
    <property type="match status" value="1"/>
</dbReference>
<feature type="domain" description="Glycosyltransferase 2-like prokaryotic type" evidence="1">
    <location>
        <begin position="65"/>
        <end position="189"/>
    </location>
</feature>
<dbReference type="EMBL" id="CP064795">
    <property type="protein sequence ID" value="QPG06993.1"/>
    <property type="molecule type" value="Genomic_DNA"/>
</dbReference>
<dbReference type="CDD" id="cd00761">
    <property type="entry name" value="Glyco_tranf_GTA_type"/>
    <property type="match status" value="1"/>
</dbReference>
<evidence type="ECO:0000313" key="3">
    <source>
        <dbReference type="Proteomes" id="UP000595095"/>
    </source>
</evidence>
<protein>
    <submittedName>
        <fullName evidence="2">Glycosyltransferase</fullName>
    </submittedName>
</protein>
<dbReference type="AlphaFoldDB" id="A0A7S9E0C9"/>
<evidence type="ECO:0000313" key="2">
    <source>
        <dbReference type="EMBL" id="QPG06993.1"/>
    </source>
</evidence>
<dbReference type="InterPro" id="IPR029044">
    <property type="entry name" value="Nucleotide-diphossugar_trans"/>
</dbReference>
<dbReference type="Gene3D" id="3.90.550.10">
    <property type="entry name" value="Spore Coat Polysaccharide Biosynthesis Protein SpsA, Chain A"/>
    <property type="match status" value="1"/>
</dbReference>
<dbReference type="Proteomes" id="UP000595095">
    <property type="component" value="Chromosome"/>
</dbReference>
<gene>
    <name evidence="2" type="ORF">IT774_07775</name>
</gene>
<reference evidence="2 3" key="1">
    <citation type="submission" date="2020-11" db="EMBL/GenBank/DDBJ databases">
        <title>Complete genome sequence for Salinimonas sp. strain G2-b.</title>
        <authorList>
            <person name="Park S.-J."/>
        </authorList>
    </citation>
    <scope>NUCLEOTIDE SEQUENCE [LARGE SCALE GENOMIC DNA]</scope>
    <source>
        <strain evidence="2 3">G2-b</strain>
    </source>
</reference>
<dbReference type="InterPro" id="IPR019290">
    <property type="entry name" value="GlycosylTrfase-like_prok"/>
</dbReference>